<dbReference type="Pfam" id="PF00239">
    <property type="entry name" value="Resolvase"/>
    <property type="match status" value="1"/>
</dbReference>
<dbReference type="Pfam" id="PF13408">
    <property type="entry name" value="Zn_ribbon_recom"/>
    <property type="match status" value="1"/>
</dbReference>
<gene>
    <name evidence="1" type="ORF">SAMN05421630_110239</name>
</gene>
<dbReference type="OrthoDB" id="3372479at2"/>
<dbReference type="InterPro" id="IPR050639">
    <property type="entry name" value="SSR_resolvase"/>
</dbReference>
<dbReference type="SMART" id="SM00857">
    <property type="entry name" value="Resolvase"/>
    <property type="match status" value="1"/>
</dbReference>
<dbReference type="InterPro" id="IPR036162">
    <property type="entry name" value="Resolvase-like_N_sf"/>
</dbReference>
<dbReference type="EMBL" id="FMZE01000010">
    <property type="protein sequence ID" value="SDD62102.1"/>
    <property type="molecule type" value="Genomic_DNA"/>
</dbReference>
<accession>A0A222VRU6</accession>
<reference evidence="1 2" key="1">
    <citation type="submission" date="2016-10" db="EMBL/GenBank/DDBJ databases">
        <authorList>
            <person name="de Groot N.N."/>
        </authorList>
    </citation>
    <scope>NUCLEOTIDE SEQUENCE [LARGE SCALE GENOMIC DNA]</scope>
    <source>
        <strain evidence="1 2">CGMCC 4.5506</strain>
    </source>
</reference>
<name>A0A222VRU6_9PSEU</name>
<dbReference type="Gene3D" id="3.40.50.1390">
    <property type="entry name" value="Resolvase, N-terminal catalytic domain"/>
    <property type="match status" value="1"/>
</dbReference>
<dbReference type="AlphaFoldDB" id="A0A222VRU6"/>
<dbReference type="Pfam" id="PF07508">
    <property type="entry name" value="Recombinase"/>
    <property type="match status" value="1"/>
</dbReference>
<dbReference type="InterPro" id="IPR038109">
    <property type="entry name" value="DNA_bind_recomb_sf"/>
</dbReference>
<dbReference type="GO" id="GO:0000150">
    <property type="term" value="F:DNA strand exchange activity"/>
    <property type="evidence" value="ECO:0007669"/>
    <property type="project" value="InterPro"/>
</dbReference>
<dbReference type="CDD" id="cd00338">
    <property type="entry name" value="Ser_Recombinase"/>
    <property type="match status" value="1"/>
</dbReference>
<sequence>MTAEISPDPWGALDELLGVEVAEPVDEGIGPMAFYGRCSTEDNQDPQTSHAWQLGNAHKFVEPLGGSTVREFFDIGHSRSVPWERRPDASRLLAALKDPNRGWNAVVVGEGTRCWFGNQFSLIAPRFEAYGVDLWVPELGGKFDPRNPSHKMLMSVLGGMSESERQHVQARVRAAMDAQVINEGRYQGGRPPYGYQVIDSGPHPNPRKAAEGYRLRVLTLDEYAADVVRRIFNAYLDGRGDRAIANELNRLGIPCPSAHRREQNRHRLADGWQASAVRAILDNPRYTGYAFFGRWTKQEVLLDPEDISAGHAVRFRRSAPDRVVRSRKPAHPAIVSVETFTEAALRRRSRAAGGLAASRKLERGTKRALKHVYALRGRVHCGHCNRRMEGTPRQSRIYYRCSARTLVPSSPLLKDHPKNVYVPEAAVLEPLNEWIGGLFHRDNRDATVAALLASQGAVPEEQARQVLQKRLSDAETRLRRLTDAIAAGADPAAFVESINEAQAQRETARAELQNAQPPDALNEAEIHAVIDYLGDVGRTINRAEPEDLRALYESLNLEMTYLHEEDSMYATIRPGRRDCAGVRGGNRTQVRNIPARDACSCDEPYVRSMAKRQHVA</sequence>
<dbReference type="SUPFAM" id="SSF53041">
    <property type="entry name" value="Resolvase-like"/>
    <property type="match status" value="1"/>
</dbReference>
<dbReference type="GO" id="GO:0003677">
    <property type="term" value="F:DNA binding"/>
    <property type="evidence" value="ECO:0007669"/>
    <property type="project" value="InterPro"/>
</dbReference>
<organism evidence="1 2">
    <name type="scientific">Prauserella marina</name>
    <dbReference type="NCBI Taxonomy" id="530584"/>
    <lineage>
        <taxon>Bacteria</taxon>
        <taxon>Bacillati</taxon>
        <taxon>Actinomycetota</taxon>
        <taxon>Actinomycetes</taxon>
        <taxon>Pseudonocardiales</taxon>
        <taxon>Pseudonocardiaceae</taxon>
        <taxon>Prauserella</taxon>
    </lineage>
</organism>
<dbReference type="PANTHER" id="PTHR30461">
    <property type="entry name" value="DNA-INVERTASE FROM LAMBDOID PROPHAGE"/>
    <property type="match status" value="1"/>
</dbReference>
<evidence type="ECO:0000313" key="2">
    <source>
        <dbReference type="Proteomes" id="UP000199494"/>
    </source>
</evidence>
<dbReference type="PROSITE" id="PS51737">
    <property type="entry name" value="RECOMBINASE_DNA_BIND"/>
    <property type="match status" value="1"/>
</dbReference>
<dbReference type="RefSeq" id="WP_091808874.1">
    <property type="nucleotide sequence ID" value="NZ_CP016353.1"/>
</dbReference>
<protein>
    <submittedName>
        <fullName evidence="1">Recombinase zinc beta ribbon domain-containing protein</fullName>
    </submittedName>
</protein>
<dbReference type="Proteomes" id="UP000199494">
    <property type="component" value="Unassembled WGS sequence"/>
</dbReference>
<evidence type="ECO:0000313" key="1">
    <source>
        <dbReference type="EMBL" id="SDD62102.1"/>
    </source>
</evidence>
<proteinExistence type="predicted"/>
<dbReference type="PANTHER" id="PTHR30461:SF23">
    <property type="entry name" value="DNA RECOMBINASE-RELATED"/>
    <property type="match status" value="1"/>
</dbReference>
<dbReference type="InterPro" id="IPR011109">
    <property type="entry name" value="DNA_bind_recombinase_dom"/>
</dbReference>
<dbReference type="STRING" id="530584.SAMN05421630_110239"/>
<keyword evidence="2" id="KW-1185">Reference proteome</keyword>
<dbReference type="InterPro" id="IPR006119">
    <property type="entry name" value="Resolv_N"/>
</dbReference>
<dbReference type="InterPro" id="IPR025827">
    <property type="entry name" value="Zn_ribbon_recom_dom"/>
</dbReference>
<dbReference type="Gene3D" id="3.90.1750.20">
    <property type="entry name" value="Putative Large Serine Recombinase, Chain B, Domain 2"/>
    <property type="match status" value="1"/>
</dbReference>
<dbReference type="KEGG" id="pmad:BAY61_18400"/>